<evidence type="ECO:0000256" key="5">
    <source>
        <dbReference type="ARBA" id="ARBA00023136"/>
    </source>
</evidence>
<keyword evidence="3 6" id="KW-0812">Transmembrane</keyword>
<proteinExistence type="predicted"/>
<evidence type="ECO:0000313" key="7">
    <source>
        <dbReference type="EMBL" id="OUM85741.1"/>
    </source>
</evidence>
<dbReference type="Pfam" id="PF03626">
    <property type="entry name" value="COX4_pro"/>
    <property type="match status" value="1"/>
</dbReference>
<gene>
    <name evidence="7" type="ORF">BAA01_06295</name>
</gene>
<evidence type="ECO:0000256" key="2">
    <source>
        <dbReference type="ARBA" id="ARBA00022475"/>
    </source>
</evidence>
<evidence type="ECO:0000256" key="3">
    <source>
        <dbReference type="ARBA" id="ARBA00022692"/>
    </source>
</evidence>
<dbReference type="Proteomes" id="UP000196475">
    <property type="component" value="Unassembled WGS sequence"/>
</dbReference>
<evidence type="ECO:0008006" key="9">
    <source>
        <dbReference type="Google" id="ProtNLM"/>
    </source>
</evidence>
<dbReference type="GO" id="GO:0005886">
    <property type="term" value="C:plasma membrane"/>
    <property type="evidence" value="ECO:0007669"/>
    <property type="project" value="UniProtKB-SubCell"/>
</dbReference>
<keyword evidence="2" id="KW-1003">Cell membrane</keyword>
<dbReference type="AlphaFoldDB" id="A0A1Y3PEH0"/>
<sequence>METNLDHSVETGKSRSMRKHIISYVVMMLISIAAFWMVANQLLTPVALTVILLIMASILVLLQLADFMHLDQKGHLFPTIFIGTGIFWGIIFILVILLWP</sequence>
<dbReference type="InterPro" id="IPR005171">
    <property type="entry name" value="Cyt_c_oxidase_su4_prok"/>
</dbReference>
<dbReference type="EMBL" id="LZRT01000097">
    <property type="protein sequence ID" value="OUM85741.1"/>
    <property type="molecule type" value="Genomic_DNA"/>
</dbReference>
<protein>
    <recommendedName>
        <fullName evidence="9">Cytochrome C oxidase subunit IV</fullName>
    </recommendedName>
</protein>
<feature type="transmembrane region" description="Helical" evidence="6">
    <location>
        <begin position="21"/>
        <end position="39"/>
    </location>
</feature>
<name>A0A1Y3PEH0_9BACI</name>
<keyword evidence="4 6" id="KW-1133">Transmembrane helix</keyword>
<feature type="transmembrane region" description="Helical" evidence="6">
    <location>
        <begin position="45"/>
        <end position="64"/>
    </location>
</feature>
<evidence type="ECO:0000256" key="1">
    <source>
        <dbReference type="ARBA" id="ARBA00004651"/>
    </source>
</evidence>
<evidence type="ECO:0000256" key="4">
    <source>
        <dbReference type="ARBA" id="ARBA00022989"/>
    </source>
</evidence>
<accession>A0A1Y3PEH0</accession>
<comment type="caution">
    <text evidence="7">The sequence shown here is derived from an EMBL/GenBank/DDBJ whole genome shotgun (WGS) entry which is preliminary data.</text>
</comment>
<comment type="subcellular location">
    <subcellularLocation>
        <location evidence="1">Cell membrane</location>
        <topology evidence="1">Multi-pass membrane protein</topology>
    </subcellularLocation>
</comment>
<feature type="transmembrane region" description="Helical" evidence="6">
    <location>
        <begin position="76"/>
        <end position="99"/>
    </location>
</feature>
<organism evidence="7 8">
    <name type="scientific">Bacillus thermozeamaize</name>
    <dbReference type="NCBI Taxonomy" id="230954"/>
    <lineage>
        <taxon>Bacteria</taxon>
        <taxon>Bacillati</taxon>
        <taxon>Bacillota</taxon>
        <taxon>Bacilli</taxon>
        <taxon>Bacillales</taxon>
        <taxon>Bacillaceae</taxon>
        <taxon>Bacillus</taxon>
    </lineage>
</organism>
<evidence type="ECO:0000256" key="6">
    <source>
        <dbReference type="SAM" id="Phobius"/>
    </source>
</evidence>
<reference evidence="8" key="1">
    <citation type="submission" date="2016-06" db="EMBL/GenBank/DDBJ databases">
        <authorList>
            <person name="Nascimento L."/>
            <person name="Pereira R.V."/>
            <person name="Martins L.F."/>
            <person name="Quaggio R.B."/>
            <person name="Silva A.M."/>
            <person name="Setubal J.C."/>
        </authorList>
    </citation>
    <scope>NUCLEOTIDE SEQUENCE [LARGE SCALE GENOMIC DNA]</scope>
</reference>
<evidence type="ECO:0000313" key="8">
    <source>
        <dbReference type="Proteomes" id="UP000196475"/>
    </source>
</evidence>
<keyword evidence="5 6" id="KW-0472">Membrane</keyword>